<gene>
    <name evidence="1" type="ORF">CPB84DRAFT_1765296</name>
</gene>
<protein>
    <submittedName>
        <fullName evidence="1">Uncharacterized protein</fullName>
    </submittedName>
</protein>
<dbReference type="SUPFAM" id="SSF52047">
    <property type="entry name" value="RNI-like"/>
    <property type="match status" value="1"/>
</dbReference>
<keyword evidence="2" id="KW-1185">Reference proteome</keyword>
<dbReference type="OrthoDB" id="2788229at2759"/>
<proteinExistence type="predicted"/>
<dbReference type="EMBL" id="JADNYJ010000008">
    <property type="protein sequence ID" value="KAF8909719.1"/>
    <property type="molecule type" value="Genomic_DNA"/>
</dbReference>
<reference evidence="1" key="1">
    <citation type="submission" date="2020-11" db="EMBL/GenBank/DDBJ databases">
        <authorList>
            <consortium name="DOE Joint Genome Institute"/>
            <person name="Ahrendt S."/>
            <person name="Riley R."/>
            <person name="Andreopoulos W."/>
            <person name="LaButti K."/>
            <person name="Pangilinan J."/>
            <person name="Ruiz-duenas F.J."/>
            <person name="Barrasa J.M."/>
            <person name="Sanchez-Garcia M."/>
            <person name="Camarero S."/>
            <person name="Miyauchi S."/>
            <person name="Serrano A."/>
            <person name="Linde D."/>
            <person name="Babiker R."/>
            <person name="Drula E."/>
            <person name="Ayuso-Fernandez I."/>
            <person name="Pacheco R."/>
            <person name="Padilla G."/>
            <person name="Ferreira P."/>
            <person name="Barriuso J."/>
            <person name="Kellner H."/>
            <person name="Castanera R."/>
            <person name="Alfaro M."/>
            <person name="Ramirez L."/>
            <person name="Pisabarro A.G."/>
            <person name="Kuo A."/>
            <person name="Tritt A."/>
            <person name="Lipzen A."/>
            <person name="He G."/>
            <person name="Yan M."/>
            <person name="Ng V."/>
            <person name="Cullen D."/>
            <person name="Martin F."/>
            <person name="Rosso M.-N."/>
            <person name="Henrissat B."/>
            <person name="Hibbett D."/>
            <person name="Martinez A.T."/>
            <person name="Grigoriev I.V."/>
        </authorList>
    </citation>
    <scope>NUCLEOTIDE SEQUENCE</scope>
    <source>
        <strain evidence="1">AH 44721</strain>
    </source>
</reference>
<comment type="caution">
    <text evidence="1">The sequence shown here is derived from an EMBL/GenBank/DDBJ whole genome shotgun (WGS) entry which is preliminary data.</text>
</comment>
<evidence type="ECO:0000313" key="1">
    <source>
        <dbReference type="EMBL" id="KAF8909719.1"/>
    </source>
</evidence>
<dbReference type="Proteomes" id="UP000724874">
    <property type="component" value="Unassembled WGS sequence"/>
</dbReference>
<accession>A0A9P5NX27</accession>
<dbReference type="AlphaFoldDB" id="A0A9P5NX27"/>
<evidence type="ECO:0000313" key="2">
    <source>
        <dbReference type="Proteomes" id="UP000724874"/>
    </source>
</evidence>
<sequence length="429" mass="48881">MTDFILAHELLDLILDQIDANSPEGRTSLSACSRASHLLQSMCRLRIFRHVNISYESCDYDFKTKTVLVDDISTGAKFLDLITTTPLIASYSSDKEGFSLYAIVPRLMNLCKFAARLPIYANSWHSFEKRTQLFFLDITSRVQELDLQLFQEFPVSAFFGRNNLRSLRVSSLHWEPEDGTQSTATKVKLISLDVGCDSLSFQDTRPCFSSPWSPFDLSHLRSLRFSNHYFMDHEINELLALCSSTLESLSISVDVFDHYRPPTRSEFPTLSDLQQLRHLEFKVTINGQGYRQALLSHSANETNDISHIASILNTLSPPPDLQIDLLLKVINMPNFDIEFILLPWAELVEVLNGPRMAGHLKEVKFVIQRYERGRNRWNLTKVDDIAIPTLYQILDCNEGLKDLRQRGILTCAPADSISSTFNAFSSIPM</sequence>
<name>A0A9P5NX27_GYMJU</name>
<organism evidence="1 2">
    <name type="scientific">Gymnopilus junonius</name>
    <name type="common">Spectacular rustgill mushroom</name>
    <name type="synonym">Gymnopilus spectabilis subsp. junonius</name>
    <dbReference type="NCBI Taxonomy" id="109634"/>
    <lineage>
        <taxon>Eukaryota</taxon>
        <taxon>Fungi</taxon>
        <taxon>Dikarya</taxon>
        <taxon>Basidiomycota</taxon>
        <taxon>Agaricomycotina</taxon>
        <taxon>Agaricomycetes</taxon>
        <taxon>Agaricomycetidae</taxon>
        <taxon>Agaricales</taxon>
        <taxon>Agaricineae</taxon>
        <taxon>Hymenogastraceae</taxon>
        <taxon>Gymnopilus</taxon>
    </lineage>
</organism>